<dbReference type="RefSeq" id="WP_043315952.1">
    <property type="nucleotide sequence ID" value="NZ_BDGS01000001.1"/>
</dbReference>
<evidence type="ECO:0000313" key="1">
    <source>
        <dbReference type="EMBL" id="ANI18189.1"/>
    </source>
</evidence>
<gene>
    <name evidence="1" type="ORF">A9C11_31150</name>
    <name evidence="2" type="ORF">P3W55_28525</name>
</gene>
<accession>A0A1A9KL36</accession>
<evidence type="ECO:0000313" key="3">
    <source>
        <dbReference type="Proteomes" id="UP000077748"/>
    </source>
</evidence>
<dbReference type="AlphaFoldDB" id="A0A1A9KL36"/>
<evidence type="ECO:0008006" key="4">
    <source>
        <dbReference type="Google" id="ProtNLM"/>
    </source>
</evidence>
<name>A0A1A9KL36_9PSED</name>
<reference evidence="2" key="2">
    <citation type="submission" date="2023-03" db="EMBL/GenBank/DDBJ databases">
        <title>Draft assemblies of triclosan tolerant bacteria isolated from returned activated sludge.</title>
        <authorList>
            <person name="Van Hamelsveld S."/>
        </authorList>
    </citation>
    <scope>NUCLEOTIDE SEQUENCE</scope>
    <source>
        <strain evidence="2">GW210015_S63</strain>
    </source>
</reference>
<evidence type="ECO:0000313" key="2">
    <source>
        <dbReference type="EMBL" id="MDF3845670.1"/>
    </source>
</evidence>
<organism evidence="1 3">
    <name type="scientific">Pseudomonas citronellolis</name>
    <dbReference type="NCBI Taxonomy" id="53408"/>
    <lineage>
        <taxon>Bacteria</taxon>
        <taxon>Pseudomonadati</taxon>
        <taxon>Pseudomonadota</taxon>
        <taxon>Gammaproteobacteria</taxon>
        <taxon>Pseudomonadales</taxon>
        <taxon>Pseudomonadaceae</taxon>
        <taxon>Pseudomonas</taxon>
    </lineage>
</organism>
<protein>
    <recommendedName>
        <fullName evidence="4">DUF2188 domain-containing protein</fullName>
    </recommendedName>
</protein>
<dbReference type="Proteomes" id="UP000077748">
    <property type="component" value="Chromosome"/>
</dbReference>
<dbReference type="Proteomes" id="UP001220662">
    <property type="component" value="Unassembled WGS sequence"/>
</dbReference>
<proteinExistence type="predicted"/>
<dbReference type="EMBL" id="JARJLR010000477">
    <property type="protein sequence ID" value="MDF3845670.1"/>
    <property type="molecule type" value="Genomic_DNA"/>
</dbReference>
<dbReference type="EMBL" id="CP015878">
    <property type="protein sequence ID" value="ANI18189.1"/>
    <property type="molecule type" value="Genomic_DNA"/>
</dbReference>
<sequence length="59" mass="7041">MPEARDWCLWRLDDNGNRFVVRRGLNREEAEALALEYQGRGHKQTYWAEREEKPPHGTT</sequence>
<reference evidence="1 3" key="1">
    <citation type="submission" date="2016-05" db="EMBL/GenBank/DDBJ databases">
        <title>Genome Sequence of Pseudomonas citronellolis Strain SJTE-3, an Estrogens and Persistent Organic Pollutants degradation strain.</title>
        <authorList>
            <person name="Liang R."/>
        </authorList>
    </citation>
    <scope>NUCLEOTIDE SEQUENCE [LARGE SCALE GENOMIC DNA]</scope>
    <source>
        <strain evidence="1 3">SJTE-3</strain>
    </source>
</reference>